<evidence type="ECO:0000313" key="1">
    <source>
        <dbReference type="EMBL" id="KAK1865029.1"/>
    </source>
</evidence>
<comment type="caution">
    <text evidence="1">The sequence shown here is derived from an EMBL/GenBank/DDBJ whole genome shotgun (WGS) entry which is preliminary data.</text>
</comment>
<name>A0ACC3C4Z9_PYRYE</name>
<reference evidence="1" key="1">
    <citation type="submission" date="2019-11" db="EMBL/GenBank/DDBJ databases">
        <title>Nori genome reveals adaptations in red seaweeds to the harsh intertidal environment.</title>
        <authorList>
            <person name="Wang D."/>
            <person name="Mao Y."/>
        </authorList>
    </citation>
    <scope>NUCLEOTIDE SEQUENCE</scope>
    <source>
        <tissue evidence="1">Gametophyte</tissue>
    </source>
</reference>
<dbReference type="EMBL" id="CM020619">
    <property type="protein sequence ID" value="KAK1865029.1"/>
    <property type="molecule type" value="Genomic_DNA"/>
</dbReference>
<dbReference type="Proteomes" id="UP000798662">
    <property type="component" value="Chromosome 2"/>
</dbReference>
<proteinExistence type="predicted"/>
<sequence length="965" mass="102182">MGKTGKYFRPSAAAAASSVVSVSVGHGQLPVGETKVRVSTYSGVDGGLVMPSQPLDDVTLCSPWDLLEHASKLYPQKRCFGCPVTTSGGAESLTVPGNEKKSSSWITFRLAERRASSIGMVFSDVLRLTPGQAVGIMAANSAEWQLVHLAASSRRLVVVPLYATLSASAVAQIVDHAEIVALFVGARQLPTVSTVRAQCGTLQHTVVIDSESPDLAVDGVQTLSTLLDCCEGPNSFSTATMFASPSTSGASPPGLSPNGAPSAPFGSSRSSSQGAHRSLSPTSPSGLVSAPSASPAVGRGSPRAAPVGDSAKSARNAERARLDEVAVLIYTSGTGGVPKGVMLTNGNLIAAVTGFMRANDQFELRLGADDVALSILPLAHVFELTLSLAFLLLGVGVGFSSGNSKTLLEDIRCMNPTILPAVPRMLSRVEDTIRAALAQRSTASQRVFWWAYKKQLRMVTKRKGFDDRRRSAQLDRLVFNGLREAILPNVKIVLSGAAPLPPETHLFLRVACNVRICQGYGMSETAAAVSVGHPCTSAAGNVGGLLPVAQVKLRDVPSMGYTSKDKPPRGEIMVRGPSVFKGYHKNKPETDEALIDGWLCTGDIGKWNADGSLAIIDRRKNILSLATGEHVAVENVTSELVKSPFVTQLWIHVSPGESVLVAVVVPNKLYIELQWAPKYGHPPSLETLVASPEAQLKQAVLSDLQRQAKVSKLPPHERVRNVSFETNLDASGMGFTMENELLTPTHKLRRPALAERYESEVLRMYGELGRSTRLSGAEKALKSALSPKAVGLTTEFRSKKSRRGGGGGAGASMGSVASPGGSSSGADARKRDGGSVLDSLVEEDGEEDDVLEDDDDLSGDDDDDDLEESDSDSDEEADGKRGALSTRKSRSLLPMKKKKAAKKHPDFAPSKSFLVSQFDGTEKLPGVDEIKQFTIRAPEGAFSKSLAASQSFKTMASSAPPPPNQ</sequence>
<evidence type="ECO:0000313" key="2">
    <source>
        <dbReference type="Proteomes" id="UP000798662"/>
    </source>
</evidence>
<gene>
    <name evidence="1" type="ORF">I4F81_007565</name>
</gene>
<accession>A0ACC3C4Z9</accession>
<keyword evidence="2" id="KW-1185">Reference proteome</keyword>
<organism evidence="1 2">
    <name type="scientific">Pyropia yezoensis</name>
    <name type="common">Susabi-nori</name>
    <name type="synonym">Porphyra yezoensis</name>
    <dbReference type="NCBI Taxonomy" id="2788"/>
    <lineage>
        <taxon>Eukaryota</taxon>
        <taxon>Rhodophyta</taxon>
        <taxon>Bangiophyceae</taxon>
        <taxon>Bangiales</taxon>
        <taxon>Bangiaceae</taxon>
        <taxon>Pyropia</taxon>
    </lineage>
</organism>
<protein>
    <submittedName>
        <fullName evidence="1">Uncharacterized protein</fullName>
    </submittedName>
</protein>